<feature type="transmembrane region" description="Helical" evidence="1">
    <location>
        <begin position="20"/>
        <end position="41"/>
    </location>
</feature>
<accession>A0A6S6U402</accession>
<keyword evidence="1" id="KW-1133">Transmembrane helix</keyword>
<organism evidence="2">
    <name type="scientific">uncultured Sulfurovum sp</name>
    <dbReference type="NCBI Taxonomy" id="269237"/>
    <lineage>
        <taxon>Bacteria</taxon>
        <taxon>Pseudomonadati</taxon>
        <taxon>Campylobacterota</taxon>
        <taxon>Epsilonproteobacteria</taxon>
        <taxon>Campylobacterales</taxon>
        <taxon>Sulfurovaceae</taxon>
        <taxon>Sulfurovum</taxon>
        <taxon>environmental samples</taxon>
    </lineage>
</organism>
<dbReference type="AlphaFoldDB" id="A0A6S6U402"/>
<evidence type="ECO:0000256" key="1">
    <source>
        <dbReference type="SAM" id="Phobius"/>
    </source>
</evidence>
<feature type="transmembrane region" description="Helical" evidence="1">
    <location>
        <begin position="61"/>
        <end position="79"/>
    </location>
</feature>
<sequence length="189" mass="22187">MIYCIIRKQIKTKNNMNLKIIEKSLLPLLLATIFIVAFHWQFTYIYPYLIENLAEAKLSTLYAHLFIYIFLVFTLFLFFMNLINLLFKSKVFIAVICIALFSFYGFSSEAIVDTLQYFINYPLSVNGIMFMVLFVVTTFIYGSYSLIIVFFNKLIPLSHSLVFLLISIVYSAWFIEVHCYPISSILTRF</sequence>
<proteinExistence type="predicted"/>
<reference evidence="2" key="1">
    <citation type="submission" date="2020-01" db="EMBL/GenBank/DDBJ databases">
        <authorList>
            <person name="Meier V. D."/>
            <person name="Meier V D."/>
        </authorList>
    </citation>
    <scope>NUCLEOTIDE SEQUENCE</scope>
    <source>
        <strain evidence="2">HLG_WM_MAG_02</strain>
    </source>
</reference>
<dbReference type="EMBL" id="CACVAZ010000210">
    <property type="protein sequence ID" value="CAA6826394.1"/>
    <property type="molecule type" value="Genomic_DNA"/>
</dbReference>
<evidence type="ECO:0000313" key="2">
    <source>
        <dbReference type="EMBL" id="CAA6826394.1"/>
    </source>
</evidence>
<feature type="transmembrane region" description="Helical" evidence="1">
    <location>
        <begin position="161"/>
        <end position="183"/>
    </location>
</feature>
<name>A0A6S6U402_9BACT</name>
<gene>
    <name evidence="2" type="ORF">HELGO_WM25716</name>
</gene>
<feature type="transmembrane region" description="Helical" evidence="1">
    <location>
        <begin position="91"/>
        <end position="107"/>
    </location>
</feature>
<keyword evidence="1" id="KW-0472">Membrane</keyword>
<keyword evidence="1" id="KW-0812">Transmembrane</keyword>
<protein>
    <submittedName>
        <fullName evidence="2">Uncharacterized protein</fullName>
    </submittedName>
</protein>
<feature type="transmembrane region" description="Helical" evidence="1">
    <location>
        <begin position="127"/>
        <end position="149"/>
    </location>
</feature>